<dbReference type="EMBL" id="JAVRHM010000019">
    <property type="protein sequence ID" value="MDT0691100.1"/>
    <property type="molecule type" value="Genomic_DNA"/>
</dbReference>
<proteinExistence type="predicted"/>
<dbReference type="Gene3D" id="3.30.160.100">
    <property type="entry name" value="Ribosome hibernation promotion factor-like"/>
    <property type="match status" value="1"/>
</dbReference>
<accession>A0ABU3E533</accession>
<dbReference type="SUPFAM" id="SSF69754">
    <property type="entry name" value="Ribosome binding protein Y (YfiA homologue)"/>
    <property type="match status" value="1"/>
</dbReference>
<name>A0ABU3E533_9FLAO</name>
<keyword evidence="2" id="KW-1185">Reference proteome</keyword>
<protein>
    <submittedName>
        <fullName evidence="1">HPF/RaiA family ribosome-associated protein</fullName>
    </submittedName>
</protein>
<evidence type="ECO:0000313" key="2">
    <source>
        <dbReference type="Proteomes" id="UP001261624"/>
    </source>
</evidence>
<sequence>MTVDINCAGVSCKGDLFQYVIANLLKLEKQYSWLKASEVFFKDVDDAEGKRKICEIELKMPGSGVFASAKNTDFQLAAKETIKILNKRLRKHNESFIA</sequence>
<dbReference type="InterPro" id="IPR036567">
    <property type="entry name" value="RHF-like"/>
</dbReference>
<dbReference type="InterPro" id="IPR003489">
    <property type="entry name" value="RHF/RaiA"/>
</dbReference>
<gene>
    <name evidence="1" type="ORF">RM549_15000</name>
</gene>
<dbReference type="Proteomes" id="UP001261624">
    <property type="component" value="Unassembled WGS sequence"/>
</dbReference>
<dbReference type="RefSeq" id="WP_311686266.1">
    <property type="nucleotide sequence ID" value="NZ_JAVRHM010000019.1"/>
</dbReference>
<organism evidence="1 2">
    <name type="scientific">Autumnicola patrickiae</name>
    <dbReference type="NCBI Taxonomy" id="3075591"/>
    <lineage>
        <taxon>Bacteria</taxon>
        <taxon>Pseudomonadati</taxon>
        <taxon>Bacteroidota</taxon>
        <taxon>Flavobacteriia</taxon>
        <taxon>Flavobacteriales</taxon>
        <taxon>Flavobacteriaceae</taxon>
        <taxon>Autumnicola</taxon>
    </lineage>
</organism>
<evidence type="ECO:0000313" key="1">
    <source>
        <dbReference type="EMBL" id="MDT0691100.1"/>
    </source>
</evidence>
<dbReference type="Pfam" id="PF02482">
    <property type="entry name" value="Ribosomal_S30AE"/>
    <property type="match status" value="1"/>
</dbReference>
<comment type="caution">
    <text evidence="1">The sequence shown here is derived from an EMBL/GenBank/DDBJ whole genome shotgun (WGS) entry which is preliminary data.</text>
</comment>
<reference evidence="1 2" key="1">
    <citation type="submission" date="2023-09" db="EMBL/GenBank/DDBJ databases">
        <authorList>
            <person name="Rey-Velasco X."/>
        </authorList>
    </citation>
    <scope>NUCLEOTIDE SEQUENCE [LARGE SCALE GENOMIC DNA]</scope>
    <source>
        <strain evidence="1 2">F188</strain>
    </source>
</reference>